<gene>
    <name evidence="2" type="ordered locus">Dgeo_1238</name>
</gene>
<organism evidence="2 3">
    <name type="scientific">Deinococcus geothermalis (strain DSM 11300 / CIP 105573 / AG-3a)</name>
    <dbReference type="NCBI Taxonomy" id="319795"/>
    <lineage>
        <taxon>Bacteria</taxon>
        <taxon>Thermotogati</taxon>
        <taxon>Deinococcota</taxon>
        <taxon>Deinococci</taxon>
        <taxon>Deinococcales</taxon>
        <taxon>Deinococcaceae</taxon>
        <taxon>Deinococcus</taxon>
    </lineage>
</organism>
<dbReference type="KEGG" id="dge:Dgeo_1238"/>
<feature type="region of interest" description="Disordered" evidence="1">
    <location>
        <begin position="44"/>
        <end position="71"/>
    </location>
</feature>
<name>Q1IZ00_DEIGD</name>
<dbReference type="Proteomes" id="UP000002431">
    <property type="component" value="Chromosome"/>
</dbReference>
<reference evidence="2" key="1">
    <citation type="submission" date="2006-04" db="EMBL/GenBank/DDBJ databases">
        <title>Complete sequence of chromosome of Deinococcus geothermalis DSM 11300.</title>
        <authorList>
            <consortium name="US DOE Joint Genome Institute"/>
            <person name="Copeland A."/>
            <person name="Lucas S."/>
            <person name="Lapidus A."/>
            <person name="Barry K."/>
            <person name="Detter J.C."/>
            <person name="Glavina del Rio T."/>
            <person name="Hammon N."/>
            <person name="Israni S."/>
            <person name="Dalin E."/>
            <person name="Tice H."/>
            <person name="Pitluck S."/>
            <person name="Brettin T."/>
            <person name="Bruce D."/>
            <person name="Han C."/>
            <person name="Tapia R."/>
            <person name="Saunders E."/>
            <person name="Gilna P."/>
            <person name="Schmutz J."/>
            <person name="Larimer F."/>
            <person name="Land M."/>
            <person name="Hauser L."/>
            <person name="Kyrpides N."/>
            <person name="Kim E."/>
            <person name="Daly M.J."/>
            <person name="Fredrickson J.K."/>
            <person name="Makarova K.S."/>
            <person name="Gaidamakova E.K."/>
            <person name="Zhai M."/>
            <person name="Richardson P."/>
        </authorList>
    </citation>
    <scope>NUCLEOTIDE SEQUENCE</scope>
    <source>
        <strain evidence="2">DSM 11300</strain>
    </source>
</reference>
<evidence type="ECO:0000313" key="3">
    <source>
        <dbReference type="Proteomes" id="UP000002431"/>
    </source>
</evidence>
<dbReference type="HOGENOM" id="CLU_170174_0_0_0"/>
<sequence>MPKAQLPPVRPPVTPFWHSRLLAWPGMLTLLSVLAVLLGHQPHPMDQGPRVTASPVAPTLPEMQPAPQATPGPLLLAAATPEPFRLKNLPAALSVPVPVWTAPTLARSLALLGRRQIDGG</sequence>
<dbReference type="RefSeq" id="WP_011530371.1">
    <property type="nucleotide sequence ID" value="NC_008025.1"/>
</dbReference>
<dbReference type="EMBL" id="CP000359">
    <property type="protein sequence ID" value="ABF45534.1"/>
    <property type="molecule type" value="Genomic_DNA"/>
</dbReference>
<dbReference type="AlphaFoldDB" id="Q1IZ00"/>
<evidence type="ECO:0000256" key="1">
    <source>
        <dbReference type="SAM" id="MobiDB-lite"/>
    </source>
</evidence>
<proteinExistence type="predicted"/>
<accession>Q1IZ00</accession>
<dbReference type="STRING" id="319795.Dgeo_1238"/>
<evidence type="ECO:0000313" key="2">
    <source>
        <dbReference type="EMBL" id="ABF45534.1"/>
    </source>
</evidence>
<keyword evidence="3" id="KW-1185">Reference proteome</keyword>
<protein>
    <submittedName>
        <fullName evidence="2">Uncharacterized protein</fullName>
    </submittedName>
</protein>